<dbReference type="EMBL" id="JACGWW010000002">
    <property type="protein sequence ID" value="MBA8813515.1"/>
    <property type="molecule type" value="Genomic_DNA"/>
</dbReference>
<accession>A0A7W3JIL5</accession>
<evidence type="ECO:0000313" key="2">
    <source>
        <dbReference type="EMBL" id="MBA8813515.1"/>
    </source>
</evidence>
<dbReference type="EMBL" id="BJUV01000008">
    <property type="protein sequence ID" value="GEK82767.1"/>
    <property type="molecule type" value="Genomic_DNA"/>
</dbReference>
<comment type="caution">
    <text evidence="2">The sequence shown here is derived from an EMBL/GenBank/DDBJ whole genome shotgun (WGS) entry which is preliminary data.</text>
</comment>
<reference evidence="2 4" key="2">
    <citation type="submission" date="2020-07" db="EMBL/GenBank/DDBJ databases">
        <title>Sequencing the genomes of 1000 actinobacteria strains.</title>
        <authorList>
            <person name="Klenk H.-P."/>
        </authorList>
    </citation>
    <scope>NUCLEOTIDE SEQUENCE [LARGE SCALE GENOMIC DNA]</scope>
    <source>
        <strain evidence="2 4">DSM 10309</strain>
    </source>
</reference>
<evidence type="ECO:0000313" key="4">
    <source>
        <dbReference type="Proteomes" id="UP000522688"/>
    </source>
</evidence>
<organism evidence="2 4">
    <name type="scientific">Frigoribacterium faeni</name>
    <dbReference type="NCBI Taxonomy" id="145483"/>
    <lineage>
        <taxon>Bacteria</taxon>
        <taxon>Bacillati</taxon>
        <taxon>Actinomycetota</taxon>
        <taxon>Actinomycetes</taxon>
        <taxon>Micrococcales</taxon>
        <taxon>Microbacteriaceae</taxon>
        <taxon>Frigoribacterium</taxon>
    </lineage>
</organism>
<reference evidence="1 3" key="1">
    <citation type="submission" date="2019-07" db="EMBL/GenBank/DDBJ databases">
        <title>Whole genome shotgun sequence of Frigoribacterium faeni NBRC 103066.</title>
        <authorList>
            <person name="Hosoyama A."/>
            <person name="Uohara A."/>
            <person name="Ohji S."/>
            <person name="Ichikawa N."/>
        </authorList>
    </citation>
    <scope>NUCLEOTIDE SEQUENCE [LARGE SCALE GENOMIC DNA]</scope>
    <source>
        <strain evidence="1 3">NBRC 103066</strain>
    </source>
</reference>
<dbReference type="RefSeq" id="WP_146853768.1">
    <property type="nucleotide sequence ID" value="NZ_BAAAHR010000001.1"/>
</dbReference>
<keyword evidence="3" id="KW-1185">Reference proteome</keyword>
<name>A0A7W3JIL5_9MICO</name>
<dbReference type="Proteomes" id="UP000321154">
    <property type="component" value="Unassembled WGS sequence"/>
</dbReference>
<dbReference type="Proteomes" id="UP000522688">
    <property type="component" value="Unassembled WGS sequence"/>
</dbReference>
<evidence type="ECO:0000313" key="3">
    <source>
        <dbReference type="Proteomes" id="UP000321154"/>
    </source>
</evidence>
<dbReference type="OrthoDB" id="9888867at2"/>
<sequence length="76" mass="8327">MTAAAHHENRFIAVLQGGPFDGQEHEIDVVDGAHHDTLSLPQTDTEVMANYRREGSSVGADGVGRVEFRFIEDTFA</sequence>
<gene>
    <name evidence="2" type="ORF">FB463_001764</name>
    <name evidence="1" type="ORF">FFA01_10760</name>
</gene>
<protein>
    <submittedName>
        <fullName evidence="2">Uncharacterized protein</fullName>
    </submittedName>
</protein>
<proteinExistence type="predicted"/>
<dbReference type="AlphaFoldDB" id="A0A7W3JIL5"/>
<evidence type="ECO:0000313" key="1">
    <source>
        <dbReference type="EMBL" id="GEK82767.1"/>
    </source>
</evidence>